<protein>
    <submittedName>
        <fullName evidence="1">Uncharacterized protein</fullName>
    </submittedName>
</protein>
<proteinExistence type="predicted"/>
<name>A0AAD5RLI2_9PEZI</name>
<accession>A0AAD5RLI2</accession>
<keyword evidence="2" id="KW-1185">Reference proteome</keyword>
<dbReference type="EMBL" id="JAKWBI020000286">
    <property type="protein sequence ID" value="KAJ2897240.1"/>
    <property type="molecule type" value="Genomic_DNA"/>
</dbReference>
<sequence>MASPSVVPAAGRNPEAPDAQYVQFSQFLVPVSQVEFLLRKLAVRTGLPDRHFPSPDPAPNIQQHNRLRLAKVPSVRKGQHEAISLPGVIRPGHKHRFLYYMRPAGEGIASSACHPGEPGDWGGFTMEAGSGDSKLGLNVVESTYCTWTSSKDRCVAVGVKPPEENNLAAPTSRMRS</sequence>
<reference evidence="1" key="1">
    <citation type="submission" date="2022-07" db="EMBL/GenBank/DDBJ databases">
        <title>Draft genome sequence of Zalerion maritima ATCC 34329, a (micro)plastics degrading marine fungus.</title>
        <authorList>
            <person name="Paco A."/>
            <person name="Goncalves M.F.M."/>
            <person name="Rocha-Santos T.A.P."/>
            <person name="Alves A."/>
        </authorList>
    </citation>
    <scope>NUCLEOTIDE SEQUENCE</scope>
    <source>
        <strain evidence="1">ATCC 34329</strain>
    </source>
</reference>
<evidence type="ECO:0000313" key="2">
    <source>
        <dbReference type="Proteomes" id="UP001201980"/>
    </source>
</evidence>
<gene>
    <name evidence="1" type="ORF">MKZ38_004842</name>
</gene>
<organism evidence="1 2">
    <name type="scientific">Zalerion maritima</name>
    <dbReference type="NCBI Taxonomy" id="339359"/>
    <lineage>
        <taxon>Eukaryota</taxon>
        <taxon>Fungi</taxon>
        <taxon>Dikarya</taxon>
        <taxon>Ascomycota</taxon>
        <taxon>Pezizomycotina</taxon>
        <taxon>Sordariomycetes</taxon>
        <taxon>Lulworthiomycetidae</taxon>
        <taxon>Lulworthiales</taxon>
        <taxon>Lulworthiaceae</taxon>
        <taxon>Zalerion</taxon>
    </lineage>
</organism>
<evidence type="ECO:0000313" key="1">
    <source>
        <dbReference type="EMBL" id="KAJ2897240.1"/>
    </source>
</evidence>
<comment type="caution">
    <text evidence="1">The sequence shown here is derived from an EMBL/GenBank/DDBJ whole genome shotgun (WGS) entry which is preliminary data.</text>
</comment>
<dbReference type="AlphaFoldDB" id="A0AAD5RLI2"/>
<dbReference type="Proteomes" id="UP001201980">
    <property type="component" value="Unassembled WGS sequence"/>
</dbReference>